<dbReference type="GO" id="GO:0016787">
    <property type="term" value="F:hydrolase activity"/>
    <property type="evidence" value="ECO:0007669"/>
    <property type="project" value="UniProtKB-KW"/>
</dbReference>
<name>A0A7S8MYF5_9MICO</name>
<keyword evidence="3" id="KW-0479">Metal-binding</keyword>
<keyword evidence="8" id="KW-1185">Reference proteome</keyword>
<sequence>MSTSGVGRVSVLSIGEVRLRPRNIQGRGTPMLWWTFTSRRWTQPLPVNVVLIEHEKGWVLWDTGQAPASADSPKEYFPGGFVGAVYARQVDSTLTPGQGLGEQLELAGVPLDRLTLAAVSHLHYDHAGNVGELAAAGTPVLVSEAEYALLTGSSPHMHGVLAEYLLDAGVQWRPTVFAPSDDPTLAAFDGAYDLFGDGALTLLPTPGHSAGSMSMLVRRGGDQNPLLLVGDATYDPSLIDRGVVPDVGDRKVQLDTLRRIVALREHLPGLQVIAGHDPHAAELVG</sequence>
<dbReference type="AlphaFoldDB" id="A0A7S8MYF5"/>
<dbReference type="PANTHER" id="PTHR42978:SF2">
    <property type="entry name" value="102 KBASES UNSTABLE REGION: FROM 1 TO 119443"/>
    <property type="match status" value="1"/>
</dbReference>
<dbReference type="SMART" id="SM00849">
    <property type="entry name" value="Lactamase_B"/>
    <property type="match status" value="1"/>
</dbReference>
<dbReference type="KEGG" id="msf:IT882_05825"/>
<dbReference type="PANTHER" id="PTHR42978">
    <property type="entry name" value="QUORUM-QUENCHING LACTONASE YTNP-RELATED-RELATED"/>
    <property type="match status" value="1"/>
</dbReference>
<dbReference type="InterPro" id="IPR001279">
    <property type="entry name" value="Metallo-B-lactamas"/>
</dbReference>
<dbReference type="GO" id="GO:0046872">
    <property type="term" value="F:metal ion binding"/>
    <property type="evidence" value="ECO:0007669"/>
    <property type="project" value="UniProtKB-KW"/>
</dbReference>
<accession>A0A7S8MYF5</accession>
<keyword evidence="5" id="KW-0862">Zinc</keyword>
<proteinExistence type="inferred from homology"/>
<dbReference type="CDD" id="cd07729">
    <property type="entry name" value="AHL_lactonase_MBL-fold"/>
    <property type="match status" value="1"/>
</dbReference>
<gene>
    <name evidence="7" type="ORF">IT882_05825</name>
</gene>
<dbReference type="Gene3D" id="3.60.15.10">
    <property type="entry name" value="Ribonuclease Z/Hydroxyacylglutathione hydrolase-like"/>
    <property type="match status" value="1"/>
</dbReference>
<evidence type="ECO:0000256" key="3">
    <source>
        <dbReference type="ARBA" id="ARBA00022723"/>
    </source>
</evidence>
<dbReference type="RefSeq" id="WP_195693545.1">
    <property type="nucleotide sequence ID" value="NZ_CP064760.1"/>
</dbReference>
<evidence type="ECO:0000256" key="2">
    <source>
        <dbReference type="ARBA" id="ARBA00007749"/>
    </source>
</evidence>
<feature type="domain" description="Metallo-beta-lactamase" evidence="6">
    <location>
        <begin position="46"/>
        <end position="276"/>
    </location>
</feature>
<dbReference type="Proteomes" id="UP000594480">
    <property type="component" value="Chromosome"/>
</dbReference>
<dbReference type="InterPro" id="IPR051013">
    <property type="entry name" value="MBL_superfamily_lactonases"/>
</dbReference>
<protein>
    <submittedName>
        <fullName evidence="7">N-acyl homoserine lactonase family protein</fullName>
    </submittedName>
</protein>
<evidence type="ECO:0000313" key="7">
    <source>
        <dbReference type="EMBL" id="QPE05529.1"/>
    </source>
</evidence>
<dbReference type="SUPFAM" id="SSF56281">
    <property type="entry name" value="Metallo-hydrolase/oxidoreductase"/>
    <property type="match status" value="1"/>
</dbReference>
<dbReference type="InterPro" id="IPR036866">
    <property type="entry name" value="RibonucZ/Hydroxyglut_hydro"/>
</dbReference>
<dbReference type="Pfam" id="PF00753">
    <property type="entry name" value="Lactamase_B"/>
    <property type="match status" value="1"/>
</dbReference>
<keyword evidence="4" id="KW-0378">Hydrolase</keyword>
<comment type="similarity">
    <text evidence="2">Belongs to the metallo-beta-lactamase superfamily.</text>
</comment>
<evidence type="ECO:0000259" key="6">
    <source>
        <dbReference type="SMART" id="SM00849"/>
    </source>
</evidence>
<dbReference type="EMBL" id="CP064760">
    <property type="protein sequence ID" value="QPE05529.1"/>
    <property type="molecule type" value="Genomic_DNA"/>
</dbReference>
<reference evidence="7 8" key="1">
    <citation type="submission" date="2020-11" db="EMBL/GenBank/DDBJ databases">
        <title>Amino acid is mineralized and recycled by bacteria in oceanic microbiome.</title>
        <authorList>
            <person name="Zheng L.Y."/>
        </authorList>
    </citation>
    <scope>NUCLEOTIDE SEQUENCE [LARGE SCALE GENOMIC DNA]</scope>
    <source>
        <strain evidence="7 8">A32-1</strain>
    </source>
</reference>
<evidence type="ECO:0000313" key="8">
    <source>
        <dbReference type="Proteomes" id="UP000594480"/>
    </source>
</evidence>
<organism evidence="7 8">
    <name type="scientific">Microbacterium schleiferi</name>
    <dbReference type="NCBI Taxonomy" id="69362"/>
    <lineage>
        <taxon>Bacteria</taxon>
        <taxon>Bacillati</taxon>
        <taxon>Actinomycetota</taxon>
        <taxon>Actinomycetes</taxon>
        <taxon>Micrococcales</taxon>
        <taxon>Microbacteriaceae</taxon>
        <taxon>Microbacterium</taxon>
    </lineage>
</organism>
<evidence type="ECO:0000256" key="4">
    <source>
        <dbReference type="ARBA" id="ARBA00022801"/>
    </source>
</evidence>
<comment type="cofactor">
    <cofactor evidence="1">
        <name>Zn(2+)</name>
        <dbReference type="ChEBI" id="CHEBI:29105"/>
    </cofactor>
</comment>
<evidence type="ECO:0000256" key="5">
    <source>
        <dbReference type="ARBA" id="ARBA00022833"/>
    </source>
</evidence>
<evidence type="ECO:0000256" key="1">
    <source>
        <dbReference type="ARBA" id="ARBA00001947"/>
    </source>
</evidence>